<feature type="transmembrane region" description="Helical" evidence="2">
    <location>
        <begin position="114"/>
        <end position="133"/>
    </location>
</feature>
<feature type="compositionally biased region" description="Polar residues" evidence="1">
    <location>
        <begin position="74"/>
        <end position="95"/>
    </location>
</feature>
<feature type="compositionally biased region" description="Low complexity" evidence="1">
    <location>
        <begin position="255"/>
        <end position="273"/>
    </location>
</feature>
<keyword evidence="2" id="KW-0812">Transmembrane</keyword>
<gene>
    <name evidence="3" type="ORF">D9758_009070</name>
</gene>
<dbReference type="Proteomes" id="UP000559256">
    <property type="component" value="Unassembled WGS sequence"/>
</dbReference>
<protein>
    <submittedName>
        <fullName evidence="3">Uncharacterized protein</fullName>
    </submittedName>
</protein>
<organism evidence="3 4">
    <name type="scientific">Tetrapyrgos nigripes</name>
    <dbReference type="NCBI Taxonomy" id="182062"/>
    <lineage>
        <taxon>Eukaryota</taxon>
        <taxon>Fungi</taxon>
        <taxon>Dikarya</taxon>
        <taxon>Basidiomycota</taxon>
        <taxon>Agaricomycotina</taxon>
        <taxon>Agaricomycetes</taxon>
        <taxon>Agaricomycetidae</taxon>
        <taxon>Agaricales</taxon>
        <taxon>Marasmiineae</taxon>
        <taxon>Marasmiaceae</taxon>
        <taxon>Tetrapyrgos</taxon>
    </lineage>
</organism>
<accession>A0A8H5GAF3</accession>
<feature type="compositionally biased region" description="Polar residues" evidence="1">
    <location>
        <begin position="280"/>
        <end position="292"/>
    </location>
</feature>
<comment type="caution">
    <text evidence="3">The sequence shown here is derived from an EMBL/GenBank/DDBJ whole genome shotgun (WGS) entry which is preliminary data.</text>
</comment>
<evidence type="ECO:0000313" key="4">
    <source>
        <dbReference type="Proteomes" id="UP000559256"/>
    </source>
</evidence>
<dbReference type="EMBL" id="JAACJM010000042">
    <property type="protein sequence ID" value="KAF5361165.1"/>
    <property type="molecule type" value="Genomic_DNA"/>
</dbReference>
<keyword evidence="4" id="KW-1185">Reference proteome</keyword>
<dbReference type="AlphaFoldDB" id="A0A8H5GAF3"/>
<feature type="region of interest" description="Disordered" evidence="1">
    <location>
        <begin position="247"/>
        <end position="303"/>
    </location>
</feature>
<reference evidence="3 4" key="1">
    <citation type="journal article" date="2020" name="ISME J.">
        <title>Uncovering the hidden diversity of litter-decomposition mechanisms in mushroom-forming fungi.</title>
        <authorList>
            <person name="Floudas D."/>
            <person name="Bentzer J."/>
            <person name="Ahren D."/>
            <person name="Johansson T."/>
            <person name="Persson P."/>
            <person name="Tunlid A."/>
        </authorList>
    </citation>
    <scope>NUCLEOTIDE SEQUENCE [LARGE SCALE GENOMIC DNA]</scope>
    <source>
        <strain evidence="3 4">CBS 291.85</strain>
    </source>
</reference>
<evidence type="ECO:0000256" key="2">
    <source>
        <dbReference type="SAM" id="Phobius"/>
    </source>
</evidence>
<name>A0A8H5GAF3_9AGAR</name>
<sequence>MTVDRRSMLLGRQYEEVPSPTAVPIKARTPDPDKVLTQVVDGISRVISEFGPLATAIEPTSKSGEESASSTSSNPPLQTISGSGSITFPSPTTSLHPLVTEDARSSSSSPKLKIILPSVAGSLVLLVIIFMIMSRCYRRTTKRPRSMINDHITRRGDPAEHPTSGPNIIHPYDLKTNDQFLQSRISEPFPGESTQASCSNDLDSTIFGRRGIFERLLWRNGTNHSELPRPYELKRDLLPLANQTAALTSETQPHRASIASSPSISRPRPRSSSESLIARSDTQTESTTQQIQLREEADELRSQASRYERDFVRDEEMRRLRDRIQMLEMQVNSDRATGLTDDLPPSYRV</sequence>
<keyword evidence="2" id="KW-1133">Transmembrane helix</keyword>
<evidence type="ECO:0000256" key="1">
    <source>
        <dbReference type="SAM" id="MobiDB-lite"/>
    </source>
</evidence>
<feature type="compositionally biased region" description="Low complexity" evidence="1">
    <location>
        <begin position="60"/>
        <end position="73"/>
    </location>
</feature>
<proteinExistence type="predicted"/>
<evidence type="ECO:0000313" key="3">
    <source>
        <dbReference type="EMBL" id="KAF5361165.1"/>
    </source>
</evidence>
<feature type="compositionally biased region" description="Basic and acidic residues" evidence="1">
    <location>
        <begin position="293"/>
        <end position="303"/>
    </location>
</feature>
<feature type="region of interest" description="Disordered" evidence="1">
    <location>
        <begin position="58"/>
        <end position="106"/>
    </location>
</feature>
<keyword evidence="2" id="KW-0472">Membrane</keyword>
<feature type="region of interest" description="Disordered" evidence="1">
    <location>
        <begin position="1"/>
        <end position="29"/>
    </location>
</feature>